<dbReference type="SUPFAM" id="SSF50475">
    <property type="entry name" value="FMN-binding split barrel"/>
    <property type="match status" value="1"/>
</dbReference>
<dbReference type="Pfam" id="PF01243">
    <property type="entry name" value="PNPOx_N"/>
    <property type="match status" value="1"/>
</dbReference>
<dbReference type="InterPro" id="IPR012349">
    <property type="entry name" value="Split_barrel_FMN-bd"/>
</dbReference>
<protein>
    <submittedName>
        <fullName evidence="2">PPOX class probable FMN-dependent enzyme, DR_2398 family</fullName>
    </submittedName>
</protein>
<dbReference type="Gene3D" id="2.30.110.10">
    <property type="entry name" value="Electron Transport, Fmn-binding Protein, Chain A"/>
    <property type="match status" value="1"/>
</dbReference>
<name>I4YZ39_9HYPH</name>
<dbReference type="InterPro" id="IPR011576">
    <property type="entry name" value="Pyridox_Oxase_N"/>
</dbReference>
<reference evidence="2 3" key="1">
    <citation type="submission" date="2012-02" db="EMBL/GenBank/DDBJ databases">
        <title>Improved High-Quality Draft sequence of Microvirga sp. WSM3557.</title>
        <authorList>
            <consortium name="US DOE Joint Genome Institute"/>
            <person name="Lucas S."/>
            <person name="Han J."/>
            <person name="Lapidus A."/>
            <person name="Cheng J.-F."/>
            <person name="Goodwin L."/>
            <person name="Pitluck S."/>
            <person name="Peters L."/>
            <person name="Zhang X."/>
            <person name="Detter J.C."/>
            <person name="Han C."/>
            <person name="Tapia R."/>
            <person name="Land M."/>
            <person name="Hauser L."/>
            <person name="Kyrpides N."/>
            <person name="Ivanova N."/>
            <person name="Pagani I."/>
            <person name="Brau L."/>
            <person name="Yates R."/>
            <person name="O'Hara G."/>
            <person name="Rui T."/>
            <person name="Howieson J."/>
            <person name="Reeve W."/>
            <person name="Woyke T."/>
        </authorList>
    </citation>
    <scope>NUCLEOTIDE SEQUENCE [LARGE SCALE GENOMIC DNA]</scope>
    <source>
        <strain evidence="2 3">WSM3557</strain>
    </source>
</reference>
<evidence type="ECO:0000259" key="1">
    <source>
        <dbReference type="Pfam" id="PF01243"/>
    </source>
</evidence>
<dbReference type="EMBL" id="JH660641">
    <property type="protein sequence ID" value="EIM29231.1"/>
    <property type="molecule type" value="Genomic_DNA"/>
</dbReference>
<dbReference type="NCBIfam" id="TIGR04025">
    <property type="entry name" value="PPOX_FMN_DR2398"/>
    <property type="match status" value="1"/>
</dbReference>
<dbReference type="PANTHER" id="PTHR42815">
    <property type="entry name" value="FAD-BINDING, PUTATIVE (AFU_ORTHOLOGUE AFUA_6G07600)-RELATED"/>
    <property type="match status" value="1"/>
</dbReference>
<gene>
    <name evidence="2" type="ORF">MicloDRAFT_00017030</name>
</gene>
<accession>I4YZ39</accession>
<dbReference type="eggNOG" id="COG3576">
    <property type="taxonomic scope" value="Bacteria"/>
</dbReference>
<dbReference type="HOGENOM" id="CLU_085054_0_0_5"/>
<keyword evidence="3" id="KW-1185">Reference proteome</keyword>
<sequence>MAFKLACAYALAPRCGLSNHDPRTGPRDMPDTITTLPELESLYGEVNKASVLKETDRIVPEYRAFIEVAPFVALATSGPEGLDCSPRGDGPGFVRVRDEKTLLLPDRRGNNRIDSLRNIVRNPSVGLLFLIPGIGETLRVNGRAVISVEPALLESFAIDGKAPKSVVAITVDTVFFQCARAILRSELWNPEKHVARGSLPSAGQILAALSPERFDGEAYDKALPERQKTTLY</sequence>
<organism evidence="2 3">
    <name type="scientific">Microvirga lotononidis</name>
    <dbReference type="NCBI Taxonomy" id="864069"/>
    <lineage>
        <taxon>Bacteria</taxon>
        <taxon>Pseudomonadati</taxon>
        <taxon>Pseudomonadota</taxon>
        <taxon>Alphaproteobacteria</taxon>
        <taxon>Hyphomicrobiales</taxon>
        <taxon>Methylobacteriaceae</taxon>
        <taxon>Microvirga</taxon>
    </lineage>
</organism>
<dbReference type="Proteomes" id="UP000003947">
    <property type="component" value="Unassembled WGS sequence"/>
</dbReference>
<dbReference type="InterPro" id="IPR024029">
    <property type="entry name" value="Pyridox_Oxase_FMN-dep"/>
</dbReference>
<evidence type="ECO:0000313" key="2">
    <source>
        <dbReference type="EMBL" id="EIM29231.1"/>
    </source>
</evidence>
<dbReference type="PANTHER" id="PTHR42815:SF2">
    <property type="entry name" value="FAD-BINDING, PUTATIVE (AFU_ORTHOLOGUE AFUA_6G07600)-RELATED"/>
    <property type="match status" value="1"/>
</dbReference>
<feature type="domain" description="Pyridoxamine 5'-phosphate oxidase N-terminal" evidence="1">
    <location>
        <begin position="59"/>
        <end position="178"/>
    </location>
</feature>
<evidence type="ECO:0000313" key="3">
    <source>
        <dbReference type="Proteomes" id="UP000003947"/>
    </source>
</evidence>
<dbReference type="AlphaFoldDB" id="I4YZ39"/>
<dbReference type="STRING" id="864069.MicloDRAFT_00017030"/>
<proteinExistence type="predicted"/>
<dbReference type="PATRIC" id="fig|864069.3.peg.1884"/>